<name>A0AAQ1MFV4_9FIRM</name>
<evidence type="ECO:0000313" key="1">
    <source>
        <dbReference type="EMBL" id="SHG61261.1"/>
    </source>
</evidence>
<accession>A0AAQ1MFV4</accession>
<gene>
    <name evidence="1" type="ORF">SAMN05444424_2813</name>
</gene>
<dbReference type="RefSeq" id="WP_021659620.1">
    <property type="nucleotide sequence ID" value="NZ_FQVY01000006.1"/>
</dbReference>
<evidence type="ECO:0000313" key="2">
    <source>
        <dbReference type="Proteomes" id="UP000184089"/>
    </source>
</evidence>
<comment type="caution">
    <text evidence="1">The sequence shown here is derived from an EMBL/GenBank/DDBJ whole genome shotgun (WGS) entry which is preliminary data.</text>
</comment>
<sequence>MKIFKTAVKAILVFDAAYLCFVCAEDVCSRIRSRMKKKNKTKPEPYFFDDEEEDTDYYLTPALCMDSLRLLHRGDVMDFIEERIIPKEKAVFQALTETDREMTKLLLASCIGLLVEEAPYDERSFPTLLDVLEYCTGEDELDAVDILMQENGKKQDPKPEYFCRYQKYKLACQSKARIIDVCRVIVNDILAELYHGYYNVELDSLLYEPVSKKLSKTAFGDADWEVDEDALSDC</sequence>
<proteinExistence type="predicted"/>
<dbReference type="Proteomes" id="UP000184089">
    <property type="component" value="Unassembled WGS sequence"/>
</dbReference>
<evidence type="ECO:0008006" key="3">
    <source>
        <dbReference type="Google" id="ProtNLM"/>
    </source>
</evidence>
<dbReference type="AlphaFoldDB" id="A0AAQ1MFV4"/>
<reference evidence="2" key="1">
    <citation type="submission" date="2016-11" db="EMBL/GenBank/DDBJ databases">
        <authorList>
            <person name="Jaros S."/>
            <person name="Januszkiewicz K."/>
            <person name="Wedrychowicz H."/>
        </authorList>
    </citation>
    <scope>NUCLEOTIDE SEQUENCE [LARGE SCALE GENOMIC DNA]</scope>
    <source>
        <strain evidence="2">DSM 4029</strain>
    </source>
</reference>
<protein>
    <recommendedName>
        <fullName evidence="3">Conjugal transfer protein TraG</fullName>
    </recommendedName>
</protein>
<dbReference type="EMBL" id="FQVY01000006">
    <property type="protein sequence ID" value="SHG61261.1"/>
    <property type="molecule type" value="Genomic_DNA"/>
</dbReference>
<organism evidence="1 2">
    <name type="scientific">Bittarella massiliensis</name>
    <name type="common">ex Durand et al. 2017</name>
    <dbReference type="NCBI Taxonomy" id="1720313"/>
    <lineage>
        <taxon>Bacteria</taxon>
        <taxon>Bacillati</taxon>
        <taxon>Bacillota</taxon>
        <taxon>Clostridia</taxon>
        <taxon>Eubacteriales</taxon>
        <taxon>Oscillospiraceae</taxon>
        <taxon>Bittarella (ex Durand et al. 2017)</taxon>
    </lineage>
</organism>